<dbReference type="PRINTS" id="PR00111">
    <property type="entry name" value="ABHYDROLASE"/>
</dbReference>
<accession>A0A6J6DRZ4</accession>
<gene>
    <name evidence="4" type="ORF">UFOPK1493_02072</name>
</gene>
<keyword evidence="1" id="KW-0378">Hydrolase</keyword>
<reference evidence="4" key="1">
    <citation type="submission" date="2020-05" db="EMBL/GenBank/DDBJ databases">
        <authorList>
            <person name="Chiriac C."/>
            <person name="Salcher M."/>
            <person name="Ghai R."/>
            <person name="Kavagutti S V."/>
        </authorList>
    </citation>
    <scope>NUCLEOTIDE SEQUENCE</scope>
</reference>
<dbReference type="InterPro" id="IPR000073">
    <property type="entry name" value="AB_hydrolase_1"/>
</dbReference>
<dbReference type="InterPro" id="IPR029058">
    <property type="entry name" value="AB_hydrolase_fold"/>
</dbReference>
<feature type="region of interest" description="Disordered" evidence="2">
    <location>
        <begin position="1"/>
        <end position="24"/>
    </location>
</feature>
<sequence length="287" mass="29629">MSDTAAPDPADELGGPGRSGGARDVEGRRIAWREAGPGASSAPVVVLLHGLGGSRISWEPQLRGLATIARVAAWDLPGYGASPPLDGPTSFSSLADAVAGFADELGAERVHLVGISFGGMIAQYATAAHPERVATLTLLATSPKFGLDGTEPDAWRAARLAPLDAGQEPADFADRVLTALAGPSITPEAMAGQRAAMARITGAALRRSIDCLITHDSRPVLPSVQAPTRCLVGDADDETPVAYSRAIVDLVPGAELEVVPGAGHLLNVEAPEAVNAAIRRQVERSHR</sequence>
<protein>
    <submittedName>
        <fullName evidence="4">Unannotated protein</fullName>
    </submittedName>
</protein>
<dbReference type="PANTHER" id="PTHR43798">
    <property type="entry name" value="MONOACYLGLYCEROL LIPASE"/>
    <property type="match status" value="1"/>
</dbReference>
<feature type="domain" description="AB hydrolase-1" evidence="3">
    <location>
        <begin position="43"/>
        <end position="271"/>
    </location>
</feature>
<dbReference type="Gene3D" id="3.40.50.1820">
    <property type="entry name" value="alpha/beta hydrolase"/>
    <property type="match status" value="1"/>
</dbReference>
<evidence type="ECO:0000256" key="2">
    <source>
        <dbReference type="SAM" id="MobiDB-lite"/>
    </source>
</evidence>
<dbReference type="PANTHER" id="PTHR43798:SF31">
    <property type="entry name" value="AB HYDROLASE SUPERFAMILY PROTEIN YCLE"/>
    <property type="match status" value="1"/>
</dbReference>
<dbReference type="AlphaFoldDB" id="A0A6J6DRZ4"/>
<evidence type="ECO:0000259" key="3">
    <source>
        <dbReference type="Pfam" id="PF00561"/>
    </source>
</evidence>
<proteinExistence type="predicted"/>
<name>A0A6J6DRZ4_9ZZZZ</name>
<dbReference type="Pfam" id="PF00561">
    <property type="entry name" value="Abhydrolase_1"/>
    <property type="match status" value="1"/>
</dbReference>
<evidence type="ECO:0000313" key="4">
    <source>
        <dbReference type="EMBL" id="CAB4565665.1"/>
    </source>
</evidence>
<dbReference type="GO" id="GO:0016020">
    <property type="term" value="C:membrane"/>
    <property type="evidence" value="ECO:0007669"/>
    <property type="project" value="TreeGrafter"/>
</dbReference>
<dbReference type="InterPro" id="IPR050266">
    <property type="entry name" value="AB_hydrolase_sf"/>
</dbReference>
<dbReference type="SUPFAM" id="SSF53474">
    <property type="entry name" value="alpha/beta-Hydrolases"/>
    <property type="match status" value="1"/>
</dbReference>
<evidence type="ECO:0000256" key="1">
    <source>
        <dbReference type="ARBA" id="ARBA00022801"/>
    </source>
</evidence>
<dbReference type="EMBL" id="CAEZSR010000075">
    <property type="protein sequence ID" value="CAB4565665.1"/>
    <property type="molecule type" value="Genomic_DNA"/>
</dbReference>
<organism evidence="4">
    <name type="scientific">freshwater metagenome</name>
    <dbReference type="NCBI Taxonomy" id="449393"/>
    <lineage>
        <taxon>unclassified sequences</taxon>
        <taxon>metagenomes</taxon>
        <taxon>ecological metagenomes</taxon>
    </lineage>
</organism>
<dbReference type="GO" id="GO:0016787">
    <property type="term" value="F:hydrolase activity"/>
    <property type="evidence" value="ECO:0007669"/>
    <property type="project" value="UniProtKB-KW"/>
</dbReference>